<reference evidence="2 3" key="1">
    <citation type="journal article" date="2015" name="Genome Biol. Evol.">
        <title>Comparative Genomics of a Bacterivorous Green Alga Reveals Evolutionary Causalities and Consequences of Phago-Mixotrophic Mode of Nutrition.</title>
        <authorList>
            <person name="Burns J.A."/>
            <person name="Paasch A."/>
            <person name="Narechania A."/>
            <person name="Kim E."/>
        </authorList>
    </citation>
    <scope>NUCLEOTIDE SEQUENCE [LARGE SCALE GENOMIC DNA]</scope>
    <source>
        <strain evidence="2 3">PLY_AMNH</strain>
    </source>
</reference>
<comment type="caution">
    <text evidence="2">The sequence shown here is derived from an EMBL/GenBank/DDBJ whole genome shotgun (WGS) entry which is preliminary data.</text>
</comment>
<name>A0AAE0FQ30_9CHLO</name>
<feature type="region of interest" description="Disordered" evidence="1">
    <location>
        <begin position="1"/>
        <end position="35"/>
    </location>
</feature>
<sequence>MKRQLAALTDSTDESRPATRGFTPRAGKTDRRMKTTRFATKPLAVGGNWSQGTSKKLTVTPVRPFRAARIRCAQGKARHWYRDCPHGGRSGISAYSFTSEEAENSVLAARFQYVIDHDNAEEFDAPSACLRGW</sequence>
<evidence type="ECO:0000313" key="2">
    <source>
        <dbReference type="EMBL" id="KAK3263814.1"/>
    </source>
</evidence>
<dbReference type="AlphaFoldDB" id="A0AAE0FQ30"/>
<evidence type="ECO:0000256" key="1">
    <source>
        <dbReference type="SAM" id="MobiDB-lite"/>
    </source>
</evidence>
<dbReference type="Proteomes" id="UP001190700">
    <property type="component" value="Unassembled WGS sequence"/>
</dbReference>
<keyword evidence="3" id="KW-1185">Reference proteome</keyword>
<protein>
    <submittedName>
        <fullName evidence="2">Uncharacterized protein</fullName>
    </submittedName>
</protein>
<gene>
    <name evidence="2" type="ORF">CYMTET_27402</name>
</gene>
<dbReference type="EMBL" id="LGRX02015022">
    <property type="protein sequence ID" value="KAK3263814.1"/>
    <property type="molecule type" value="Genomic_DNA"/>
</dbReference>
<proteinExistence type="predicted"/>
<organism evidence="2 3">
    <name type="scientific">Cymbomonas tetramitiformis</name>
    <dbReference type="NCBI Taxonomy" id="36881"/>
    <lineage>
        <taxon>Eukaryota</taxon>
        <taxon>Viridiplantae</taxon>
        <taxon>Chlorophyta</taxon>
        <taxon>Pyramimonadophyceae</taxon>
        <taxon>Pyramimonadales</taxon>
        <taxon>Pyramimonadaceae</taxon>
        <taxon>Cymbomonas</taxon>
    </lineage>
</organism>
<evidence type="ECO:0000313" key="3">
    <source>
        <dbReference type="Proteomes" id="UP001190700"/>
    </source>
</evidence>
<accession>A0AAE0FQ30</accession>